<evidence type="ECO:0000256" key="1">
    <source>
        <dbReference type="ARBA" id="ARBA00022884"/>
    </source>
</evidence>
<keyword evidence="5" id="KW-0808">Transferase</keyword>
<dbReference type="GO" id="GO:0008168">
    <property type="term" value="F:methyltransferase activity"/>
    <property type="evidence" value="ECO:0007669"/>
    <property type="project" value="UniProtKB-KW"/>
</dbReference>
<dbReference type="SMART" id="SM00363">
    <property type="entry name" value="S4"/>
    <property type="match status" value="1"/>
</dbReference>
<feature type="domain" description="RNA-binding S4" evidence="4">
    <location>
        <begin position="10"/>
        <end position="72"/>
    </location>
</feature>
<comment type="similarity">
    <text evidence="2">Belongs to the TlyA family.</text>
</comment>
<keyword evidence="1 3" id="KW-0694">RNA-binding</keyword>
<reference evidence="5 6" key="1">
    <citation type="journal article" date="2023" name="ISME J.">
        <title>Cultivation and genomic characterization of novel and ubiquitous marine nitrite-oxidizing bacteria from the Nitrospirales.</title>
        <authorList>
            <person name="Mueller A.J."/>
            <person name="Daebeler A."/>
            <person name="Herbold C.W."/>
            <person name="Kirkegaard R.H."/>
            <person name="Daims H."/>
        </authorList>
    </citation>
    <scope>NUCLEOTIDE SEQUENCE [LARGE SCALE GENOMIC DNA]</scope>
    <source>
        <strain evidence="5 6">EB</strain>
    </source>
</reference>
<evidence type="ECO:0000313" key="6">
    <source>
        <dbReference type="Proteomes" id="UP001250932"/>
    </source>
</evidence>
<evidence type="ECO:0000313" key="5">
    <source>
        <dbReference type="EMBL" id="MDT7043331.1"/>
    </source>
</evidence>
<dbReference type="InterPro" id="IPR002877">
    <property type="entry name" value="RNA_MeTrfase_FtsJ_dom"/>
</dbReference>
<name>A0ABU3KA78_9BACT</name>
<dbReference type="InterPro" id="IPR036986">
    <property type="entry name" value="S4_RNA-bd_sf"/>
</dbReference>
<keyword evidence="6" id="KW-1185">Reference proteome</keyword>
<dbReference type="Pfam" id="PF01479">
    <property type="entry name" value="S4"/>
    <property type="match status" value="1"/>
</dbReference>
<dbReference type="Proteomes" id="UP001250932">
    <property type="component" value="Unassembled WGS sequence"/>
</dbReference>
<dbReference type="Pfam" id="PF01728">
    <property type="entry name" value="FtsJ"/>
    <property type="match status" value="1"/>
</dbReference>
<dbReference type="SUPFAM" id="SSF55174">
    <property type="entry name" value="Alpha-L RNA-binding motif"/>
    <property type="match status" value="1"/>
</dbReference>
<gene>
    <name evidence="5" type="ORF">PPG34_13305</name>
</gene>
<comment type="caution">
    <text evidence="5">The sequence shown here is derived from an EMBL/GenBank/DDBJ whole genome shotgun (WGS) entry which is preliminary data.</text>
</comment>
<dbReference type="InterPro" id="IPR029063">
    <property type="entry name" value="SAM-dependent_MTases_sf"/>
</dbReference>
<dbReference type="InterPro" id="IPR002942">
    <property type="entry name" value="S4_RNA-bd"/>
</dbReference>
<sequence length="256" mass="27860">MTRDPHVSKKRLDSILVDRAFVSSREQAGRVILAGLVTVNGMIVDKRAKLVDEGAAIEVADRSSSFVSRAGDKLAAAIEAFHLPCQGLISMDIGASTGGFTDCLLRHGVKRVYAIDVGYGQLDWGIRNDPRVVVLERCNIRYLPVENVPEPIELAVIDVSFISLKLVLPCVLKFLSAQAIVIALVKPQFEAGRKQVGRGGIVRDDTVRHEVMGKVRSTAEALGFFYLGHIDSPVEGKSGNREMLLGLRWGPESDLG</sequence>
<dbReference type="InterPro" id="IPR004538">
    <property type="entry name" value="Hemolysin_A/TlyA"/>
</dbReference>
<dbReference type="Gene3D" id="3.40.50.150">
    <property type="entry name" value="Vaccinia Virus protein VP39"/>
    <property type="match status" value="1"/>
</dbReference>
<proteinExistence type="inferred from homology"/>
<dbReference type="PROSITE" id="PS50889">
    <property type="entry name" value="S4"/>
    <property type="match status" value="1"/>
</dbReference>
<dbReference type="Gene3D" id="3.10.290.10">
    <property type="entry name" value="RNA-binding S4 domain"/>
    <property type="match status" value="1"/>
</dbReference>
<evidence type="ECO:0000256" key="2">
    <source>
        <dbReference type="ARBA" id="ARBA00029460"/>
    </source>
</evidence>
<evidence type="ECO:0000259" key="4">
    <source>
        <dbReference type="SMART" id="SM00363"/>
    </source>
</evidence>
<dbReference type="InterPro" id="IPR047048">
    <property type="entry name" value="TlyA"/>
</dbReference>
<dbReference type="PIRSF" id="PIRSF005578">
    <property type="entry name" value="TlyA"/>
    <property type="match status" value="1"/>
</dbReference>
<dbReference type="SUPFAM" id="SSF53335">
    <property type="entry name" value="S-adenosyl-L-methionine-dependent methyltransferases"/>
    <property type="match status" value="1"/>
</dbReference>
<dbReference type="PANTHER" id="PTHR32319:SF0">
    <property type="entry name" value="BACTERIAL HEMOLYSIN-LIKE PROTEIN"/>
    <property type="match status" value="1"/>
</dbReference>
<dbReference type="PANTHER" id="PTHR32319">
    <property type="entry name" value="BACTERIAL HEMOLYSIN-LIKE PROTEIN"/>
    <property type="match status" value="1"/>
</dbReference>
<protein>
    <submittedName>
        <fullName evidence="5">TlyA family RNA methyltransferase</fullName>
    </submittedName>
</protein>
<dbReference type="RefSeq" id="WP_313833898.1">
    <property type="nucleotide sequence ID" value="NZ_JAQOUE010000001.1"/>
</dbReference>
<dbReference type="EMBL" id="JAQOUE010000001">
    <property type="protein sequence ID" value="MDT7043331.1"/>
    <property type="molecule type" value="Genomic_DNA"/>
</dbReference>
<accession>A0ABU3KA78</accession>
<keyword evidence="5" id="KW-0489">Methyltransferase</keyword>
<organism evidence="5 6">
    <name type="scientific">Candidatus Nitronereus thalassa</name>
    <dbReference type="NCBI Taxonomy" id="3020898"/>
    <lineage>
        <taxon>Bacteria</taxon>
        <taxon>Pseudomonadati</taxon>
        <taxon>Nitrospirota</taxon>
        <taxon>Nitrospiria</taxon>
        <taxon>Nitrospirales</taxon>
        <taxon>Nitrospiraceae</taxon>
        <taxon>Candidatus Nitronereus</taxon>
    </lineage>
</organism>
<evidence type="ECO:0000256" key="3">
    <source>
        <dbReference type="PROSITE-ProRule" id="PRU00182"/>
    </source>
</evidence>
<dbReference type="NCBIfam" id="TIGR00478">
    <property type="entry name" value="tly"/>
    <property type="match status" value="1"/>
</dbReference>
<dbReference type="CDD" id="cd00165">
    <property type="entry name" value="S4"/>
    <property type="match status" value="1"/>
</dbReference>
<dbReference type="GO" id="GO:0032259">
    <property type="term" value="P:methylation"/>
    <property type="evidence" value="ECO:0007669"/>
    <property type="project" value="UniProtKB-KW"/>
</dbReference>